<comment type="caution">
    <text evidence="3">The sequence shown here is derived from an EMBL/GenBank/DDBJ whole genome shotgun (WGS) entry which is preliminary data.</text>
</comment>
<evidence type="ECO:0000313" key="2">
    <source>
        <dbReference type="EMBL" id="KAE9043808.1"/>
    </source>
</evidence>
<gene>
    <name evidence="2" type="ORF">PR001_g5644</name>
    <name evidence="1" type="ORF">PR002_g4919</name>
    <name evidence="3" type="ORF">PR003_g4963</name>
</gene>
<evidence type="ECO:0000313" key="6">
    <source>
        <dbReference type="Proteomes" id="UP000435112"/>
    </source>
</evidence>
<organism evidence="3 5">
    <name type="scientific">Phytophthora rubi</name>
    <dbReference type="NCBI Taxonomy" id="129364"/>
    <lineage>
        <taxon>Eukaryota</taxon>
        <taxon>Sar</taxon>
        <taxon>Stramenopiles</taxon>
        <taxon>Oomycota</taxon>
        <taxon>Peronosporomycetes</taxon>
        <taxon>Peronosporales</taxon>
        <taxon>Peronosporaceae</taxon>
        <taxon>Phytophthora</taxon>
    </lineage>
</organism>
<evidence type="ECO:0000313" key="1">
    <source>
        <dbReference type="EMBL" id="KAE9040535.1"/>
    </source>
</evidence>
<dbReference type="EMBL" id="QXFU01000200">
    <property type="protein sequence ID" value="KAE9040535.1"/>
    <property type="molecule type" value="Genomic_DNA"/>
</dbReference>
<dbReference type="Proteomes" id="UP000429607">
    <property type="component" value="Unassembled WGS sequence"/>
</dbReference>
<reference evidence="3 5" key="1">
    <citation type="submission" date="2018-08" db="EMBL/GenBank/DDBJ databases">
        <title>Genomic investigation of the strawberry pathogen Phytophthora fragariae indicates pathogenicity is determined by transcriptional variation in three key races.</title>
        <authorList>
            <person name="Adams T.M."/>
            <person name="Armitage A.D."/>
            <person name="Sobczyk M.K."/>
            <person name="Bates H.J."/>
            <person name="Dunwell J.M."/>
            <person name="Nellist C.F."/>
            <person name="Harrison R.J."/>
        </authorList>
    </citation>
    <scope>NUCLEOTIDE SEQUENCE [LARGE SCALE GENOMIC DNA]</scope>
    <source>
        <strain evidence="2 4">SCRP249</strain>
        <strain evidence="1 6">SCRP324</strain>
        <strain evidence="3 5">SCRP333</strain>
    </source>
</reference>
<evidence type="ECO:0000313" key="3">
    <source>
        <dbReference type="EMBL" id="KAE9351292.1"/>
    </source>
</evidence>
<evidence type="ECO:0000313" key="4">
    <source>
        <dbReference type="Proteomes" id="UP000429607"/>
    </source>
</evidence>
<dbReference type="Proteomes" id="UP000434957">
    <property type="component" value="Unassembled WGS sequence"/>
</dbReference>
<sequence length="50" mass="5404">MQVAESVDTLLLWCLVNLMLLLLVSCYASSSAILHLCLSKAVPVQSKAVK</sequence>
<protein>
    <submittedName>
        <fullName evidence="3">Uncharacterized protein</fullName>
    </submittedName>
</protein>
<proteinExistence type="predicted"/>
<evidence type="ECO:0000313" key="5">
    <source>
        <dbReference type="Proteomes" id="UP000434957"/>
    </source>
</evidence>
<dbReference type="EMBL" id="QXFV01000253">
    <property type="protein sequence ID" value="KAE9043808.1"/>
    <property type="molecule type" value="Genomic_DNA"/>
</dbReference>
<keyword evidence="5" id="KW-1185">Reference proteome</keyword>
<dbReference type="Proteomes" id="UP000435112">
    <property type="component" value="Unassembled WGS sequence"/>
</dbReference>
<dbReference type="AlphaFoldDB" id="A0A6A4G0R2"/>
<dbReference type="EMBL" id="QXFT01000196">
    <property type="protein sequence ID" value="KAE9351292.1"/>
    <property type="molecule type" value="Genomic_DNA"/>
</dbReference>
<name>A0A6A4G0R2_9STRA</name>
<accession>A0A6A4G0R2</accession>